<dbReference type="Gene3D" id="3.40.50.1820">
    <property type="entry name" value="alpha/beta hydrolase"/>
    <property type="match status" value="1"/>
</dbReference>
<keyword evidence="1" id="KW-0732">Signal</keyword>
<dbReference type="AlphaFoldDB" id="A0A428QC94"/>
<organism evidence="2 3">
    <name type="scientific">Fusarium duplospermum</name>
    <dbReference type="NCBI Taxonomy" id="1325734"/>
    <lineage>
        <taxon>Eukaryota</taxon>
        <taxon>Fungi</taxon>
        <taxon>Dikarya</taxon>
        <taxon>Ascomycota</taxon>
        <taxon>Pezizomycotina</taxon>
        <taxon>Sordariomycetes</taxon>
        <taxon>Hypocreomycetidae</taxon>
        <taxon>Hypocreales</taxon>
        <taxon>Nectriaceae</taxon>
        <taxon>Fusarium</taxon>
        <taxon>Fusarium solani species complex</taxon>
    </lineage>
</organism>
<accession>A0A428QC94</accession>
<feature type="signal peptide" evidence="1">
    <location>
        <begin position="1"/>
        <end position="17"/>
    </location>
</feature>
<gene>
    <name evidence="2" type="ORF">CEP54_005453</name>
</gene>
<dbReference type="OrthoDB" id="190201at2759"/>
<sequence length="226" mass="24337">MLVSLLAAFLGANLARSAYLPPRPSRIPSMAHQRAAMHPASRVSGLGDVPIVFDAQQWDIDVPTDQLGLTDFIFTYTTLGSDGFKSNGTKRISKTYEIWVKYCVPRFTASNSTVLQVLTHGGILDHRDFAQGYSYVDSVSSQGMATLNYDRLGIGQSEHPGPLLEVQGDAAIAVLHRLVGLVRAGSFGTRYTKVVGIGHSLGSKVTESIVSHHPGDFEATALTSYA</sequence>
<dbReference type="EMBL" id="NKCI01000042">
    <property type="protein sequence ID" value="RSL62923.1"/>
    <property type="molecule type" value="Genomic_DNA"/>
</dbReference>
<reference evidence="2 3" key="1">
    <citation type="submission" date="2017-06" db="EMBL/GenBank/DDBJ databases">
        <title>Comparative genomic analysis of Ambrosia Fusariam Clade fungi.</title>
        <authorList>
            <person name="Stajich J.E."/>
            <person name="Carrillo J."/>
            <person name="Kijimoto T."/>
            <person name="Eskalen A."/>
            <person name="O'Donnell K."/>
            <person name="Kasson M."/>
        </authorList>
    </citation>
    <scope>NUCLEOTIDE SEQUENCE [LARGE SCALE GENOMIC DNA]</scope>
    <source>
        <strain evidence="2 3">NRRL62584</strain>
    </source>
</reference>
<evidence type="ECO:0008006" key="4">
    <source>
        <dbReference type="Google" id="ProtNLM"/>
    </source>
</evidence>
<feature type="chain" id="PRO_5019222095" description="AB hydrolase-1 domain-containing protein" evidence="1">
    <location>
        <begin position="18"/>
        <end position="226"/>
    </location>
</feature>
<dbReference type="SUPFAM" id="SSF53474">
    <property type="entry name" value="alpha/beta-Hydrolases"/>
    <property type="match status" value="1"/>
</dbReference>
<keyword evidence="3" id="KW-1185">Reference proteome</keyword>
<evidence type="ECO:0000313" key="2">
    <source>
        <dbReference type="EMBL" id="RSL62923.1"/>
    </source>
</evidence>
<comment type="caution">
    <text evidence="2">The sequence shown here is derived from an EMBL/GenBank/DDBJ whole genome shotgun (WGS) entry which is preliminary data.</text>
</comment>
<dbReference type="STRING" id="1325734.A0A428QC94"/>
<name>A0A428QC94_9HYPO</name>
<evidence type="ECO:0000256" key="1">
    <source>
        <dbReference type="SAM" id="SignalP"/>
    </source>
</evidence>
<evidence type="ECO:0000313" key="3">
    <source>
        <dbReference type="Proteomes" id="UP000288168"/>
    </source>
</evidence>
<dbReference type="Proteomes" id="UP000288168">
    <property type="component" value="Unassembled WGS sequence"/>
</dbReference>
<protein>
    <recommendedName>
        <fullName evidence="4">AB hydrolase-1 domain-containing protein</fullName>
    </recommendedName>
</protein>
<dbReference type="InterPro" id="IPR029058">
    <property type="entry name" value="AB_hydrolase_fold"/>
</dbReference>
<proteinExistence type="predicted"/>